<evidence type="ECO:0000313" key="2">
    <source>
        <dbReference type="Proteomes" id="UP000094025"/>
    </source>
</evidence>
<reference evidence="1 2" key="1">
    <citation type="journal article" date="2016" name="Int. J. Syst. Evol. Microbiol.">
        <title>Ensifer glycinis sp. nov., an novel rhizobial species associated with Glycine spp.</title>
        <authorList>
            <person name="Yan H."/>
            <person name="Yan J."/>
            <person name="Sui X.H."/>
            <person name="Wang E.T."/>
            <person name="Chen W.X."/>
            <person name="Zhang X.X."/>
            <person name="Chen W.F."/>
        </authorList>
    </citation>
    <scope>NUCLEOTIDE SEQUENCE [LARGE SCALE GENOMIC DNA]</scope>
    <source>
        <strain evidence="1 2">CCBAU 23380</strain>
    </source>
</reference>
<dbReference type="RefSeq" id="WP_064244388.1">
    <property type="nucleotide sequence ID" value="NZ_LPUX01000067.1"/>
</dbReference>
<dbReference type="Pfam" id="PF12244">
    <property type="entry name" value="DUF3606"/>
    <property type="match status" value="1"/>
</dbReference>
<dbReference type="Proteomes" id="UP000094025">
    <property type="component" value="Unassembled WGS sequence"/>
</dbReference>
<dbReference type="AlphaFoldDB" id="A0A178XKL3"/>
<gene>
    <name evidence="1" type="ORF">AU381_25655</name>
</gene>
<evidence type="ECO:0000313" key="1">
    <source>
        <dbReference type="EMBL" id="OAP35145.1"/>
    </source>
</evidence>
<proteinExistence type="predicted"/>
<dbReference type="EMBL" id="LPUX01000067">
    <property type="protein sequence ID" value="OAP35145.1"/>
    <property type="molecule type" value="Genomic_DNA"/>
</dbReference>
<accession>A0A178XKL3</accession>
<sequence>MPDTKTSVGRDRRRVAAEQPYELSYFKRKHKLTEEQARKIIKEAGNSREKANALAEKVKKA</sequence>
<dbReference type="InterPro" id="IPR022037">
    <property type="entry name" value="DUF3606"/>
</dbReference>
<evidence type="ECO:0008006" key="3">
    <source>
        <dbReference type="Google" id="ProtNLM"/>
    </source>
</evidence>
<keyword evidence="2" id="KW-1185">Reference proteome</keyword>
<protein>
    <recommendedName>
        <fullName evidence="3">DUF3606 domain-containing protein</fullName>
    </recommendedName>
</protein>
<name>A0A178XKL3_9HYPH</name>
<comment type="caution">
    <text evidence="1">The sequence shown here is derived from an EMBL/GenBank/DDBJ whole genome shotgun (WGS) entry which is preliminary data.</text>
</comment>
<dbReference type="STRING" id="1472378.AU381_25655"/>
<organism evidence="1 2">
    <name type="scientific">Sinorhizobium glycinis</name>
    <dbReference type="NCBI Taxonomy" id="1472378"/>
    <lineage>
        <taxon>Bacteria</taxon>
        <taxon>Pseudomonadati</taxon>
        <taxon>Pseudomonadota</taxon>
        <taxon>Alphaproteobacteria</taxon>
        <taxon>Hyphomicrobiales</taxon>
        <taxon>Rhizobiaceae</taxon>
        <taxon>Sinorhizobium/Ensifer group</taxon>
        <taxon>Sinorhizobium</taxon>
    </lineage>
</organism>
<dbReference type="OrthoDB" id="8238029at2"/>